<comment type="caution">
    <text evidence="2">The sequence shown here is derived from an EMBL/GenBank/DDBJ whole genome shotgun (WGS) entry which is preliminary data.</text>
</comment>
<dbReference type="RefSeq" id="XP_062661189.1">
    <property type="nucleotide sequence ID" value="XM_062803583.1"/>
</dbReference>
<dbReference type="AlphaFoldDB" id="A0AAE0HJI6"/>
<keyword evidence="1" id="KW-0812">Transmembrane</keyword>
<evidence type="ECO:0000256" key="1">
    <source>
        <dbReference type="SAM" id="Phobius"/>
    </source>
</evidence>
<gene>
    <name evidence="2" type="ORF">B0H64DRAFT_392765</name>
</gene>
<reference evidence="2" key="1">
    <citation type="journal article" date="2023" name="Mol. Phylogenet. Evol.">
        <title>Genome-scale phylogeny and comparative genomics of the fungal order Sordariales.</title>
        <authorList>
            <person name="Hensen N."/>
            <person name="Bonometti L."/>
            <person name="Westerberg I."/>
            <person name="Brannstrom I.O."/>
            <person name="Guillou S."/>
            <person name="Cros-Aarteil S."/>
            <person name="Calhoun S."/>
            <person name="Haridas S."/>
            <person name="Kuo A."/>
            <person name="Mondo S."/>
            <person name="Pangilinan J."/>
            <person name="Riley R."/>
            <person name="LaButti K."/>
            <person name="Andreopoulos B."/>
            <person name="Lipzen A."/>
            <person name="Chen C."/>
            <person name="Yan M."/>
            <person name="Daum C."/>
            <person name="Ng V."/>
            <person name="Clum A."/>
            <person name="Steindorff A."/>
            <person name="Ohm R.A."/>
            <person name="Martin F."/>
            <person name="Silar P."/>
            <person name="Natvig D.O."/>
            <person name="Lalanne C."/>
            <person name="Gautier V."/>
            <person name="Ament-Velasquez S.L."/>
            <person name="Kruys A."/>
            <person name="Hutchinson M.I."/>
            <person name="Powell A.J."/>
            <person name="Barry K."/>
            <person name="Miller A.N."/>
            <person name="Grigoriev I.V."/>
            <person name="Debuchy R."/>
            <person name="Gladieux P."/>
            <person name="Hiltunen Thoren M."/>
            <person name="Johannesson H."/>
        </authorList>
    </citation>
    <scope>NUCLEOTIDE SEQUENCE</scope>
    <source>
        <strain evidence="2">CBS 168.71</strain>
    </source>
</reference>
<keyword evidence="1" id="KW-1133">Transmembrane helix</keyword>
<accession>A0AAE0HJI6</accession>
<protein>
    <submittedName>
        <fullName evidence="2">Uncharacterized protein</fullName>
    </submittedName>
</protein>
<dbReference type="EMBL" id="JAUEPN010000003">
    <property type="protein sequence ID" value="KAK3297675.1"/>
    <property type="molecule type" value="Genomic_DNA"/>
</dbReference>
<name>A0AAE0HJI6_9PEZI</name>
<keyword evidence="1" id="KW-0472">Membrane</keyword>
<feature type="transmembrane region" description="Helical" evidence="1">
    <location>
        <begin position="12"/>
        <end position="33"/>
    </location>
</feature>
<keyword evidence="3" id="KW-1185">Reference proteome</keyword>
<sequence>MHGLLGVMPRFMFSPSFSVFYSPYLTIYIYTMWMRGGGVDDDGTWASAWTWGGWYIGPGLGSGMDLWRGLLVAWPAWVGFWVWEGRGAICAYIVFSRLKPGVLRWLVGSVWFGLVWSGLVWFGVVFCRFWPRASYHIIYVGWVLLD</sequence>
<feature type="transmembrane region" description="Helical" evidence="1">
    <location>
        <begin position="102"/>
        <end position="123"/>
    </location>
</feature>
<feature type="transmembrane region" description="Helical" evidence="1">
    <location>
        <begin position="74"/>
        <end position="95"/>
    </location>
</feature>
<reference evidence="2" key="2">
    <citation type="submission" date="2023-06" db="EMBL/GenBank/DDBJ databases">
        <authorList>
            <consortium name="Lawrence Berkeley National Laboratory"/>
            <person name="Haridas S."/>
            <person name="Hensen N."/>
            <person name="Bonometti L."/>
            <person name="Westerberg I."/>
            <person name="Brannstrom I.O."/>
            <person name="Guillou S."/>
            <person name="Cros-Aarteil S."/>
            <person name="Calhoun S."/>
            <person name="Kuo A."/>
            <person name="Mondo S."/>
            <person name="Pangilinan J."/>
            <person name="Riley R."/>
            <person name="Labutti K."/>
            <person name="Andreopoulos B."/>
            <person name="Lipzen A."/>
            <person name="Chen C."/>
            <person name="Yanf M."/>
            <person name="Daum C."/>
            <person name="Ng V."/>
            <person name="Clum A."/>
            <person name="Steindorff A."/>
            <person name="Ohm R."/>
            <person name="Martin F."/>
            <person name="Silar P."/>
            <person name="Natvig D."/>
            <person name="Lalanne C."/>
            <person name="Gautier V."/>
            <person name="Ament-Velasquez S.L."/>
            <person name="Kruys A."/>
            <person name="Hutchinson M.I."/>
            <person name="Powell A.J."/>
            <person name="Barry K."/>
            <person name="Miller A.N."/>
            <person name="Grigoriev I.V."/>
            <person name="Debuchy R."/>
            <person name="Gladieux P."/>
            <person name="Thoren M.H."/>
            <person name="Johannesson H."/>
        </authorList>
    </citation>
    <scope>NUCLEOTIDE SEQUENCE</scope>
    <source>
        <strain evidence="2">CBS 168.71</strain>
    </source>
</reference>
<evidence type="ECO:0000313" key="3">
    <source>
        <dbReference type="Proteomes" id="UP001278766"/>
    </source>
</evidence>
<dbReference type="GeneID" id="87840531"/>
<evidence type="ECO:0000313" key="2">
    <source>
        <dbReference type="EMBL" id="KAK3297675.1"/>
    </source>
</evidence>
<organism evidence="2 3">
    <name type="scientific">Chaetomium fimeti</name>
    <dbReference type="NCBI Taxonomy" id="1854472"/>
    <lineage>
        <taxon>Eukaryota</taxon>
        <taxon>Fungi</taxon>
        <taxon>Dikarya</taxon>
        <taxon>Ascomycota</taxon>
        <taxon>Pezizomycotina</taxon>
        <taxon>Sordariomycetes</taxon>
        <taxon>Sordariomycetidae</taxon>
        <taxon>Sordariales</taxon>
        <taxon>Chaetomiaceae</taxon>
        <taxon>Chaetomium</taxon>
    </lineage>
</organism>
<proteinExistence type="predicted"/>
<dbReference type="Proteomes" id="UP001278766">
    <property type="component" value="Unassembled WGS sequence"/>
</dbReference>